<organism evidence="1 2">
    <name type="scientific">Cutibacterium modestum</name>
    <dbReference type="NCBI Taxonomy" id="2559073"/>
    <lineage>
        <taxon>Bacteria</taxon>
        <taxon>Bacillati</taxon>
        <taxon>Actinomycetota</taxon>
        <taxon>Actinomycetes</taxon>
        <taxon>Propionibacteriales</taxon>
        <taxon>Propionibacteriaceae</taxon>
        <taxon>Cutibacterium</taxon>
    </lineage>
</organism>
<gene>
    <name evidence="1" type="ORF">KB1_22630</name>
</gene>
<proteinExistence type="predicted"/>
<accession>A0AAD1NWP7</accession>
<evidence type="ECO:0000313" key="2">
    <source>
        <dbReference type="Proteomes" id="UP000825072"/>
    </source>
</evidence>
<sequence>MLRARRILTFSQPYAVLLGVAGICDVLENGLAAVGVPDRGQPRDDVWWYGWHREFGFRLKMIWDVVSW</sequence>
<name>A0AAD1NWP7_9ACTN</name>
<protein>
    <submittedName>
        <fullName evidence="1">Uncharacterized protein</fullName>
    </submittedName>
</protein>
<dbReference type="Proteomes" id="UP000825072">
    <property type="component" value="Chromosome 1"/>
</dbReference>
<reference evidence="1" key="1">
    <citation type="submission" date="2021-06" db="EMBL/GenBank/DDBJ databases">
        <title>Genome sequence of Cutibacterium modestum strain KB17-24694.</title>
        <authorList>
            <person name="Dekio I."/>
            <person name="Asahina A."/>
            <person name="Nishida M."/>
        </authorList>
    </citation>
    <scope>NUCLEOTIDE SEQUENCE</scope>
    <source>
        <strain evidence="1">KB17-24694</strain>
    </source>
</reference>
<dbReference type="EMBL" id="AP024747">
    <property type="protein sequence ID" value="BCY26273.1"/>
    <property type="molecule type" value="Genomic_DNA"/>
</dbReference>
<dbReference type="AlphaFoldDB" id="A0AAD1NWP7"/>
<evidence type="ECO:0000313" key="1">
    <source>
        <dbReference type="EMBL" id="BCY26273.1"/>
    </source>
</evidence>